<dbReference type="Proteomes" id="UP000266673">
    <property type="component" value="Unassembled WGS sequence"/>
</dbReference>
<dbReference type="AlphaFoldDB" id="A0A397UNV9"/>
<dbReference type="InterPro" id="IPR029021">
    <property type="entry name" value="Prot-tyrosine_phosphatase-like"/>
</dbReference>
<dbReference type="GO" id="GO:0004438">
    <property type="term" value="F:phosphatidylinositol-3-phosphate phosphatase activity"/>
    <property type="evidence" value="ECO:0007669"/>
    <property type="project" value="TreeGrafter"/>
</dbReference>
<feature type="active site" description="Phosphocysteine intermediate" evidence="1">
    <location>
        <position position="536"/>
    </location>
</feature>
<dbReference type="InterPro" id="IPR016130">
    <property type="entry name" value="Tyr_Pase_AS"/>
</dbReference>
<dbReference type="InterPro" id="IPR010569">
    <property type="entry name" value="Myotubularin-like_Pase_dom"/>
</dbReference>
<comment type="caution">
    <text evidence="5">The sequence shown here is derived from an EMBL/GenBank/DDBJ whole genome shotgun (WGS) entry which is preliminary data.</text>
</comment>
<feature type="binding site" evidence="2">
    <location>
        <begin position="471"/>
        <end position="472"/>
    </location>
    <ligand>
        <name>substrate</name>
    </ligand>
</feature>
<gene>
    <name evidence="5" type="ORF">C2G38_2042869</name>
</gene>
<feature type="binding site" evidence="2">
    <location>
        <begin position="536"/>
        <end position="542"/>
    </location>
    <ligand>
        <name>substrate</name>
    </ligand>
</feature>
<feature type="region of interest" description="Disordered" evidence="3">
    <location>
        <begin position="866"/>
        <end position="893"/>
    </location>
</feature>
<dbReference type="InterPro" id="IPR030564">
    <property type="entry name" value="Myotubularin"/>
</dbReference>
<dbReference type="GO" id="GO:0016020">
    <property type="term" value="C:membrane"/>
    <property type="evidence" value="ECO:0007669"/>
    <property type="project" value="TreeGrafter"/>
</dbReference>
<dbReference type="PROSITE" id="PS51339">
    <property type="entry name" value="PPASE_MYOTUBULARIN"/>
    <property type="match status" value="1"/>
</dbReference>
<dbReference type="GO" id="GO:0046856">
    <property type="term" value="P:phosphatidylinositol dephosphorylation"/>
    <property type="evidence" value="ECO:0007669"/>
    <property type="project" value="TreeGrafter"/>
</dbReference>
<evidence type="ECO:0000313" key="6">
    <source>
        <dbReference type="Proteomes" id="UP000266673"/>
    </source>
</evidence>
<dbReference type="CDD" id="cd14507">
    <property type="entry name" value="PTP-MTM-like"/>
    <property type="match status" value="1"/>
</dbReference>
<proteinExistence type="predicted"/>
<dbReference type="PANTHER" id="PTHR10807:SF128">
    <property type="entry name" value="PHOSPHATIDYLINOSITOL-3,5-BISPHOSPHATE 3-PHOSPHATASE"/>
    <property type="match status" value="1"/>
</dbReference>
<feature type="compositionally biased region" description="Polar residues" evidence="3">
    <location>
        <begin position="866"/>
        <end position="878"/>
    </location>
</feature>
<dbReference type="EMBL" id="QKWP01001163">
    <property type="protein sequence ID" value="RIB11191.1"/>
    <property type="molecule type" value="Genomic_DNA"/>
</dbReference>
<accession>A0A397UNV9</accession>
<dbReference type="STRING" id="44941.A0A397UNV9"/>
<feature type="domain" description="Myotubularin phosphatase" evidence="4">
    <location>
        <begin position="246"/>
        <end position="739"/>
    </location>
</feature>
<evidence type="ECO:0000256" key="1">
    <source>
        <dbReference type="PIRSR" id="PIRSR630564-1"/>
    </source>
</evidence>
<evidence type="ECO:0000256" key="3">
    <source>
        <dbReference type="SAM" id="MobiDB-lite"/>
    </source>
</evidence>
<evidence type="ECO:0000313" key="5">
    <source>
        <dbReference type="EMBL" id="RIB11191.1"/>
    </source>
</evidence>
<dbReference type="PROSITE" id="PS00383">
    <property type="entry name" value="TYR_PHOSPHATASE_1"/>
    <property type="match status" value="1"/>
</dbReference>
<evidence type="ECO:0000259" key="4">
    <source>
        <dbReference type="PROSITE" id="PS51339"/>
    </source>
</evidence>
<dbReference type="OrthoDB" id="271628at2759"/>
<dbReference type="PANTHER" id="PTHR10807">
    <property type="entry name" value="MYOTUBULARIN-RELATED"/>
    <property type="match status" value="1"/>
</dbReference>
<sequence length="1069" mass="121717">MGFDLESAKLAIPQGLCLLPGETIEFIAKTCAIKLFETTADGGFKECDDGIGEFYSQSDGSTNESTVLITNYRTCYRPVRNSTNFPTSSLHPQIDMMRSITQIPHLSISQIEESQAQITISLKFSPSKYLFKFSKPKPTALVGNYINIRTTANSLCNDFSTIMKRFVYPNSLESTFAFHMGETEVFKKIDSIKRDQNSQRTRKLSLEEKIFEELFGGLSSDEEDDDDVIRKGLDESVFKRTRDLGWSKGYKIQKEFERMQMNKDSWCIASINDDFSVSPTYPQDFILPTQILKETLTNLNSSSTYSNLSNASIETQPTVSSQATSDSQSGSAFFENLAKFRSRGRFPVICWKKGHNVLMRSGQPMVGFLGSRGLEDETLMREVLSTVDEEHQILAATRISKGDDLNNNNNSSNNRFSKHYGGFYEPCGMKLCVLDARGYAAAFTNGCQGGGYENIENYPQNTTLQFLGLSNIHTIAASHSALLRAITTNASSPNWFSVLKATGWLDHVADLLRSAGGKDGVVGKLVDEDASVLVHCTDGWDRTTQLVSLAQIMVDPFYRTIKGLQVLIEKEWIAIGHPFRSRSDLPYNLCNNDPRSKIKQTSRNIKEPQNLETAPAPVFLLFLTCLHHILEQFPSAFEYNDFFLLCLARAAAGNSPFGDFLCNSECEREAIQLRERTRSIWSWVKERKQWFRNPLYQRIRPYDLIHHNDHSTWSGHSWKKDVLRPDTDARVITLWSDYYFPKNDLSIALLSMPYGADVELEEGIGPSQHHIGGFPSEYYLVSLFMKRKRRRIAEKVWTIWRSFLLENRQKSIKSKKDRKKFVNEDEKWDVLRGSEWKYDVLNQLQEKTQENQDISNIDHTNKNLDKTSILSSSQQSTCEKSDSLLSTDYDDDTDELDEDTNIILSGEMCESQFLEWVHLSSQGSEDSETTRMLAELLREAQLDEHLCQSICQDNDSLTELLKEARSENQVFCQNIHSKNTEELTELLKEAQLDNHYLCRSRCSNTSSITRNSNSTSNFTFKTPNPHSIIIENNTPSDEKDFVGIVPSREPLRSINKNSPDLSEYEFVLV</sequence>
<dbReference type="Pfam" id="PF06602">
    <property type="entry name" value="Myotub-related"/>
    <property type="match status" value="2"/>
</dbReference>
<organism evidence="5 6">
    <name type="scientific">Gigaspora rosea</name>
    <dbReference type="NCBI Taxonomy" id="44941"/>
    <lineage>
        <taxon>Eukaryota</taxon>
        <taxon>Fungi</taxon>
        <taxon>Fungi incertae sedis</taxon>
        <taxon>Mucoromycota</taxon>
        <taxon>Glomeromycotina</taxon>
        <taxon>Glomeromycetes</taxon>
        <taxon>Diversisporales</taxon>
        <taxon>Gigasporaceae</taxon>
        <taxon>Gigaspora</taxon>
    </lineage>
</organism>
<protein>
    <submittedName>
        <fullName evidence="5">Protein-tyrosine phosphatase-like protein</fullName>
    </submittedName>
</protein>
<evidence type="ECO:0000256" key="2">
    <source>
        <dbReference type="PIRSR" id="PIRSR630564-2"/>
    </source>
</evidence>
<name>A0A397UNV9_9GLOM</name>
<reference evidence="5 6" key="1">
    <citation type="submission" date="2018-06" db="EMBL/GenBank/DDBJ databases">
        <title>Comparative genomics reveals the genomic features of Rhizophagus irregularis, R. cerebriforme, R. diaphanum and Gigaspora rosea, and their symbiotic lifestyle signature.</title>
        <authorList>
            <person name="Morin E."/>
            <person name="San Clemente H."/>
            <person name="Chen E.C.H."/>
            <person name="De La Providencia I."/>
            <person name="Hainaut M."/>
            <person name="Kuo A."/>
            <person name="Kohler A."/>
            <person name="Murat C."/>
            <person name="Tang N."/>
            <person name="Roy S."/>
            <person name="Loubradou J."/>
            <person name="Henrissat B."/>
            <person name="Grigoriev I.V."/>
            <person name="Corradi N."/>
            <person name="Roux C."/>
            <person name="Martin F.M."/>
        </authorList>
    </citation>
    <scope>NUCLEOTIDE SEQUENCE [LARGE SCALE GENOMIC DNA]</scope>
    <source>
        <strain evidence="5 6">DAOM 194757</strain>
    </source>
</reference>
<dbReference type="GO" id="GO:0005737">
    <property type="term" value="C:cytoplasm"/>
    <property type="evidence" value="ECO:0007669"/>
    <property type="project" value="TreeGrafter"/>
</dbReference>
<dbReference type="SUPFAM" id="SSF52799">
    <property type="entry name" value="(Phosphotyrosine protein) phosphatases II"/>
    <property type="match status" value="1"/>
</dbReference>
<keyword evidence="6" id="KW-1185">Reference proteome</keyword>